<dbReference type="EMBL" id="AP019389">
    <property type="protein sequence ID" value="BBI21338.1"/>
    <property type="molecule type" value="Genomic_DNA"/>
</dbReference>
<reference evidence="1 2" key="1">
    <citation type="submission" date="2019-01" db="EMBL/GenBank/DDBJ databases">
        <title>Complete genome sequence of Erythrobacter flavus KJ5.</title>
        <authorList>
            <person name="Kanesaki Y."/>
            <person name="Brotosudarmo T."/>
            <person name="Moriuchi R."/>
            <person name="Awai K."/>
        </authorList>
    </citation>
    <scope>NUCLEOTIDE SEQUENCE [LARGE SCALE GENOMIC DNA]</scope>
    <source>
        <strain evidence="1 2">KJ5</strain>
    </source>
</reference>
<keyword evidence="2" id="KW-1185">Reference proteome</keyword>
<evidence type="ECO:0000313" key="2">
    <source>
        <dbReference type="Proteomes" id="UP000290057"/>
    </source>
</evidence>
<gene>
    <name evidence="1" type="ORF">EKJ_21850</name>
</gene>
<name>A0A3T1CKF5_9SPHN</name>
<protein>
    <submittedName>
        <fullName evidence="1">Uncharacterized protein</fullName>
    </submittedName>
</protein>
<proteinExistence type="predicted"/>
<organism evidence="1 2">
    <name type="scientific">Qipengyuania flava</name>
    <dbReference type="NCBI Taxonomy" id="192812"/>
    <lineage>
        <taxon>Bacteria</taxon>
        <taxon>Pseudomonadati</taxon>
        <taxon>Pseudomonadota</taxon>
        <taxon>Alphaproteobacteria</taxon>
        <taxon>Sphingomonadales</taxon>
        <taxon>Erythrobacteraceae</taxon>
        <taxon>Qipengyuania</taxon>
    </lineage>
</organism>
<accession>A0A3T1CKF5</accession>
<evidence type="ECO:0000313" key="1">
    <source>
        <dbReference type="EMBL" id="BBI21338.1"/>
    </source>
</evidence>
<dbReference type="AlphaFoldDB" id="A0A3T1CKF5"/>
<sequence>MRAIEDDRFVRLESANYGPGVRICDQLKGPPKRLVSDKAALRFESPWGSGAAHIGDMRENASTIAAGSAVRTH</sequence>
<dbReference type="Proteomes" id="UP000290057">
    <property type="component" value="Chromosome"/>
</dbReference>